<sequence length="109" mass="12289">MDEKERARVETRVCNVVAASACVERFTVTSATRLIEDAGMADSLDRVELCMDLEDEFNVVLDDREVMNALTVQQCVELVVEKLQAQAEKVRREQRMVEAQVNQPFGGVL</sequence>
<organism evidence="5 6">
    <name type="scientific">Rhodoferax koreensis</name>
    <dbReference type="NCBI Taxonomy" id="1842727"/>
    <lineage>
        <taxon>Bacteria</taxon>
        <taxon>Pseudomonadati</taxon>
        <taxon>Pseudomonadota</taxon>
        <taxon>Betaproteobacteria</taxon>
        <taxon>Burkholderiales</taxon>
        <taxon>Comamonadaceae</taxon>
        <taxon>Rhodoferax</taxon>
    </lineage>
</organism>
<dbReference type="PANTHER" id="PTHR20863:SF76">
    <property type="entry name" value="CARRIER DOMAIN-CONTAINING PROTEIN"/>
    <property type="match status" value="1"/>
</dbReference>
<dbReference type="Pfam" id="PF00550">
    <property type="entry name" value="PP-binding"/>
    <property type="match status" value="1"/>
</dbReference>
<dbReference type="PROSITE" id="PS50075">
    <property type="entry name" value="CARRIER"/>
    <property type="match status" value="1"/>
</dbReference>
<evidence type="ECO:0000259" key="4">
    <source>
        <dbReference type="PROSITE" id="PS50075"/>
    </source>
</evidence>
<evidence type="ECO:0000256" key="2">
    <source>
        <dbReference type="ARBA" id="ARBA00022553"/>
    </source>
</evidence>
<name>A0A1P8JXK7_9BURK</name>
<protein>
    <recommendedName>
        <fullName evidence="4">Carrier domain-containing protein</fullName>
    </recommendedName>
</protein>
<accession>A0A1P8JXK7</accession>
<dbReference type="OrthoDB" id="9804551at2"/>
<proteinExistence type="predicted"/>
<dbReference type="SUPFAM" id="SSF47336">
    <property type="entry name" value="ACP-like"/>
    <property type="match status" value="1"/>
</dbReference>
<keyword evidence="3" id="KW-0175">Coiled coil</keyword>
<dbReference type="EMBL" id="CP019236">
    <property type="protein sequence ID" value="APW38478.1"/>
    <property type="molecule type" value="Genomic_DNA"/>
</dbReference>
<dbReference type="Gene3D" id="1.10.1200.10">
    <property type="entry name" value="ACP-like"/>
    <property type="match status" value="1"/>
</dbReference>
<dbReference type="InterPro" id="IPR036736">
    <property type="entry name" value="ACP-like_sf"/>
</dbReference>
<reference evidence="5 6" key="1">
    <citation type="submission" date="2017-01" db="EMBL/GenBank/DDBJ databases">
        <authorList>
            <person name="Mah S.A."/>
            <person name="Swanson W.J."/>
            <person name="Moy G.W."/>
            <person name="Vacquier V.D."/>
        </authorList>
    </citation>
    <scope>NUCLEOTIDE SEQUENCE [LARGE SCALE GENOMIC DNA]</scope>
    <source>
        <strain evidence="5 6">DCY110</strain>
    </source>
</reference>
<keyword evidence="6" id="KW-1185">Reference proteome</keyword>
<gene>
    <name evidence="5" type="ORF">RD110_15765</name>
</gene>
<evidence type="ECO:0000256" key="1">
    <source>
        <dbReference type="ARBA" id="ARBA00022450"/>
    </source>
</evidence>
<dbReference type="GO" id="GO:0000036">
    <property type="term" value="F:acyl carrier activity"/>
    <property type="evidence" value="ECO:0007669"/>
    <property type="project" value="TreeGrafter"/>
</dbReference>
<feature type="coiled-coil region" evidence="3">
    <location>
        <begin position="73"/>
        <end position="100"/>
    </location>
</feature>
<feature type="domain" description="Carrier" evidence="4">
    <location>
        <begin position="7"/>
        <end position="83"/>
    </location>
</feature>
<keyword evidence="1" id="KW-0596">Phosphopantetheine</keyword>
<dbReference type="KEGG" id="rhy:RD110_15765"/>
<dbReference type="InterPro" id="IPR003231">
    <property type="entry name" value="ACP"/>
</dbReference>
<dbReference type="PANTHER" id="PTHR20863">
    <property type="entry name" value="ACYL CARRIER PROTEIN"/>
    <property type="match status" value="1"/>
</dbReference>
<evidence type="ECO:0000256" key="3">
    <source>
        <dbReference type="SAM" id="Coils"/>
    </source>
</evidence>
<dbReference type="STRING" id="1842727.RD110_15765"/>
<dbReference type="GO" id="GO:0000035">
    <property type="term" value="F:acyl binding"/>
    <property type="evidence" value="ECO:0007669"/>
    <property type="project" value="TreeGrafter"/>
</dbReference>
<dbReference type="AlphaFoldDB" id="A0A1P8JXK7"/>
<dbReference type="Proteomes" id="UP000186609">
    <property type="component" value="Chromosome"/>
</dbReference>
<keyword evidence="2" id="KW-0597">Phosphoprotein</keyword>
<evidence type="ECO:0000313" key="5">
    <source>
        <dbReference type="EMBL" id="APW38478.1"/>
    </source>
</evidence>
<dbReference type="RefSeq" id="WP_076200357.1">
    <property type="nucleotide sequence ID" value="NZ_CP019236.1"/>
</dbReference>
<dbReference type="InterPro" id="IPR009081">
    <property type="entry name" value="PP-bd_ACP"/>
</dbReference>
<evidence type="ECO:0000313" key="6">
    <source>
        <dbReference type="Proteomes" id="UP000186609"/>
    </source>
</evidence>